<feature type="transmembrane region" description="Helical" evidence="7">
    <location>
        <begin position="90"/>
        <end position="109"/>
    </location>
</feature>
<proteinExistence type="predicted"/>
<reference evidence="9" key="1">
    <citation type="submission" date="2018-07" db="EMBL/GenBank/DDBJ databases">
        <authorList>
            <person name="Quirk P.G."/>
            <person name="Krulwich T.A."/>
        </authorList>
    </citation>
    <scope>NUCLEOTIDE SEQUENCE</scope>
</reference>
<feature type="transmembrane region" description="Helical" evidence="7">
    <location>
        <begin position="201"/>
        <end position="222"/>
    </location>
</feature>
<feature type="transmembrane region" description="Helical" evidence="7">
    <location>
        <begin position="156"/>
        <end position="180"/>
    </location>
</feature>
<evidence type="ECO:0000256" key="1">
    <source>
        <dbReference type="ARBA" id="ARBA00004370"/>
    </source>
</evidence>
<keyword evidence="4" id="KW-0249">Electron transport</keyword>
<dbReference type="GO" id="GO:0016020">
    <property type="term" value="C:membrane"/>
    <property type="evidence" value="ECO:0007669"/>
    <property type="project" value="UniProtKB-SubCell"/>
</dbReference>
<dbReference type="PROSITE" id="PS50939">
    <property type="entry name" value="CYTOCHROME_B561"/>
    <property type="match status" value="1"/>
</dbReference>
<evidence type="ECO:0000256" key="6">
    <source>
        <dbReference type="ARBA" id="ARBA00023136"/>
    </source>
</evidence>
<dbReference type="EMBL" id="UFQT01001768">
    <property type="protein sequence ID" value="SSX31735.1"/>
    <property type="molecule type" value="Genomic_DNA"/>
</dbReference>
<dbReference type="PANTHER" id="PTHR23130">
    <property type="entry name" value="CYTOCHROME B561 AND DOMON DOMAIN-CONTAINING PROTEIN"/>
    <property type="match status" value="1"/>
</dbReference>
<feature type="transmembrane region" description="Helical" evidence="7">
    <location>
        <begin position="20"/>
        <end position="39"/>
    </location>
</feature>
<evidence type="ECO:0000313" key="9">
    <source>
        <dbReference type="EMBL" id="SSX31735.1"/>
    </source>
</evidence>
<keyword evidence="3 7" id="KW-0812">Transmembrane</keyword>
<comment type="subcellular location">
    <subcellularLocation>
        <location evidence="1">Membrane</location>
    </subcellularLocation>
</comment>
<feature type="domain" description="Cytochrome b561" evidence="8">
    <location>
        <begin position="1"/>
        <end position="179"/>
    </location>
</feature>
<dbReference type="VEuPathDB" id="VectorBase:CSON004005"/>
<evidence type="ECO:0000256" key="5">
    <source>
        <dbReference type="ARBA" id="ARBA00022989"/>
    </source>
</evidence>
<dbReference type="InterPro" id="IPR006593">
    <property type="entry name" value="Cyt_b561/ferric_Rdtase_TM"/>
</dbReference>
<organism evidence="9">
    <name type="scientific">Culicoides sonorensis</name>
    <name type="common">Biting midge</name>
    <dbReference type="NCBI Taxonomy" id="179676"/>
    <lineage>
        <taxon>Eukaryota</taxon>
        <taxon>Metazoa</taxon>
        <taxon>Ecdysozoa</taxon>
        <taxon>Arthropoda</taxon>
        <taxon>Hexapoda</taxon>
        <taxon>Insecta</taxon>
        <taxon>Pterygota</taxon>
        <taxon>Neoptera</taxon>
        <taxon>Endopterygota</taxon>
        <taxon>Diptera</taxon>
        <taxon>Nematocera</taxon>
        <taxon>Chironomoidea</taxon>
        <taxon>Ceratopogonidae</taxon>
        <taxon>Ceratopogoninae</taxon>
        <taxon>Culicoides</taxon>
        <taxon>Monoculicoides</taxon>
    </lineage>
</organism>
<protein>
    <submittedName>
        <fullName evidence="9">CSON004005 protein</fullName>
    </submittedName>
</protein>
<keyword evidence="2" id="KW-0813">Transport</keyword>
<gene>
    <name evidence="9" type="primary">CSON004005</name>
</gene>
<sequence length="223" mass="25929">METKNDDDRASTLTRLHGTFMILAWVISASLGHIIARYFKKTWMIWRIYNYDVWFVIHVACMGLVWILTIIGFIIIVIDVQTITSSIHSIIGIIVVLVTFAQPIAVGVVRPEKGSELYKKYYLGHFIVGTLLQVFAIVCIFLSIKLERANLPSWMMWAIGSYVLYYIFSHLGFTILDFLGNKKEEKRGLFEDKAYSKYRQLYLGLHVVMLLTFAIHFLHILWR</sequence>
<evidence type="ECO:0000256" key="7">
    <source>
        <dbReference type="SAM" id="Phobius"/>
    </source>
</evidence>
<feature type="transmembrane region" description="Helical" evidence="7">
    <location>
        <begin position="51"/>
        <end position="78"/>
    </location>
</feature>
<keyword evidence="6 7" id="KW-0472">Membrane</keyword>
<feature type="transmembrane region" description="Helical" evidence="7">
    <location>
        <begin position="121"/>
        <end position="144"/>
    </location>
</feature>
<dbReference type="Gene3D" id="1.20.120.1770">
    <property type="match status" value="1"/>
</dbReference>
<evidence type="ECO:0000256" key="3">
    <source>
        <dbReference type="ARBA" id="ARBA00022692"/>
    </source>
</evidence>
<dbReference type="OMA" id="HTHAIVG"/>
<evidence type="ECO:0000256" key="4">
    <source>
        <dbReference type="ARBA" id="ARBA00022982"/>
    </source>
</evidence>
<name>A0A336MPY4_CULSO</name>
<evidence type="ECO:0000256" key="2">
    <source>
        <dbReference type="ARBA" id="ARBA00022448"/>
    </source>
</evidence>
<evidence type="ECO:0000259" key="8">
    <source>
        <dbReference type="PROSITE" id="PS50939"/>
    </source>
</evidence>
<accession>A0A336MPY4</accession>
<dbReference type="AlphaFoldDB" id="A0A336MPY4"/>
<dbReference type="SMART" id="SM00665">
    <property type="entry name" value="B561"/>
    <property type="match status" value="1"/>
</dbReference>
<dbReference type="PANTHER" id="PTHR23130:SF171">
    <property type="entry name" value="OS01G0895300 PROTEIN"/>
    <property type="match status" value="1"/>
</dbReference>
<keyword evidence="5 7" id="KW-1133">Transmembrane helix</keyword>